<sequence>MSSYFRSNFVSWKTGSSLSNPYTPVYGNAYDVSSFGYNPEFPSFSSFQGNPSHYQHQQLAFTVFKRYLNIPE</sequence>
<keyword evidence="2" id="KW-1185">Reference proteome</keyword>
<reference evidence="2" key="2">
    <citation type="journal article" date="2016" name="Sci. Rep.">
        <title>Dictyocaulus viviparus genome, variome and transcriptome elucidate lungworm biology and support future intervention.</title>
        <authorList>
            <person name="McNulty S.N."/>
            <person name="Strube C."/>
            <person name="Rosa B.A."/>
            <person name="Martin J.C."/>
            <person name="Tyagi R."/>
            <person name="Choi Y.J."/>
            <person name="Wang Q."/>
            <person name="Hallsworth Pepin K."/>
            <person name="Zhang X."/>
            <person name="Ozersky P."/>
            <person name="Wilson R.K."/>
            <person name="Sternberg P.W."/>
            <person name="Gasser R.B."/>
            <person name="Mitreva M."/>
        </authorList>
    </citation>
    <scope>NUCLEOTIDE SEQUENCE [LARGE SCALE GENOMIC DNA]</scope>
    <source>
        <strain evidence="2">HannoverDv2000</strain>
    </source>
</reference>
<protein>
    <submittedName>
        <fullName evidence="1">Uncharacterized protein</fullName>
    </submittedName>
</protein>
<proteinExistence type="predicted"/>
<dbReference type="Proteomes" id="UP000053766">
    <property type="component" value="Unassembled WGS sequence"/>
</dbReference>
<dbReference type="AlphaFoldDB" id="A0A0D8XWM2"/>
<evidence type="ECO:0000313" key="1">
    <source>
        <dbReference type="EMBL" id="KJH46741.1"/>
    </source>
</evidence>
<gene>
    <name evidence="1" type="ORF">DICVIV_07194</name>
</gene>
<dbReference type="EMBL" id="KN716337">
    <property type="protein sequence ID" value="KJH46741.1"/>
    <property type="molecule type" value="Genomic_DNA"/>
</dbReference>
<reference evidence="1 2" key="1">
    <citation type="submission" date="2013-11" db="EMBL/GenBank/DDBJ databases">
        <title>Draft genome of the bovine lungworm Dictyocaulus viviparus.</title>
        <authorList>
            <person name="Mitreva M."/>
        </authorList>
    </citation>
    <scope>NUCLEOTIDE SEQUENCE [LARGE SCALE GENOMIC DNA]</scope>
    <source>
        <strain evidence="1 2">HannoverDv2000</strain>
    </source>
</reference>
<name>A0A0D8XWM2_DICVI</name>
<accession>A0A0D8XWM2</accession>
<evidence type="ECO:0000313" key="2">
    <source>
        <dbReference type="Proteomes" id="UP000053766"/>
    </source>
</evidence>
<organism evidence="1 2">
    <name type="scientific">Dictyocaulus viviparus</name>
    <name type="common">Bovine lungworm</name>
    <dbReference type="NCBI Taxonomy" id="29172"/>
    <lineage>
        <taxon>Eukaryota</taxon>
        <taxon>Metazoa</taxon>
        <taxon>Ecdysozoa</taxon>
        <taxon>Nematoda</taxon>
        <taxon>Chromadorea</taxon>
        <taxon>Rhabditida</taxon>
        <taxon>Rhabditina</taxon>
        <taxon>Rhabditomorpha</taxon>
        <taxon>Strongyloidea</taxon>
        <taxon>Metastrongylidae</taxon>
        <taxon>Dictyocaulus</taxon>
    </lineage>
</organism>